<protein>
    <submittedName>
        <fullName evidence="2">Uncharacterized protein</fullName>
    </submittedName>
</protein>
<accession>A0A4R3Y3P1</accession>
<proteinExistence type="predicted"/>
<gene>
    <name evidence="2" type="ORF">EDC63_10929</name>
</gene>
<dbReference type="RefSeq" id="WP_124946777.1">
    <property type="nucleotide sequence ID" value="NZ_BHVT01000039.1"/>
</dbReference>
<keyword evidence="1" id="KW-0732">Signal</keyword>
<organism evidence="2 3">
    <name type="scientific">Sulfurirhabdus autotrophica</name>
    <dbReference type="NCBI Taxonomy" id="1706046"/>
    <lineage>
        <taxon>Bacteria</taxon>
        <taxon>Pseudomonadati</taxon>
        <taxon>Pseudomonadota</taxon>
        <taxon>Betaproteobacteria</taxon>
        <taxon>Nitrosomonadales</taxon>
        <taxon>Sulfuricellaceae</taxon>
        <taxon>Sulfurirhabdus</taxon>
    </lineage>
</organism>
<comment type="caution">
    <text evidence="2">The sequence shown here is derived from an EMBL/GenBank/DDBJ whole genome shotgun (WGS) entry which is preliminary data.</text>
</comment>
<evidence type="ECO:0000313" key="3">
    <source>
        <dbReference type="Proteomes" id="UP000295367"/>
    </source>
</evidence>
<feature type="chain" id="PRO_5020867783" evidence="1">
    <location>
        <begin position="28"/>
        <end position="176"/>
    </location>
</feature>
<evidence type="ECO:0000313" key="2">
    <source>
        <dbReference type="EMBL" id="TCV85358.1"/>
    </source>
</evidence>
<keyword evidence="3" id="KW-1185">Reference proteome</keyword>
<dbReference type="AlphaFoldDB" id="A0A4R3Y3P1"/>
<feature type="signal peptide" evidence="1">
    <location>
        <begin position="1"/>
        <end position="27"/>
    </location>
</feature>
<reference evidence="2 3" key="1">
    <citation type="submission" date="2019-03" db="EMBL/GenBank/DDBJ databases">
        <title>Genomic Encyclopedia of Type Strains, Phase IV (KMG-IV): sequencing the most valuable type-strain genomes for metagenomic binning, comparative biology and taxonomic classification.</title>
        <authorList>
            <person name="Goeker M."/>
        </authorList>
    </citation>
    <scope>NUCLEOTIDE SEQUENCE [LARGE SCALE GENOMIC DNA]</scope>
    <source>
        <strain evidence="2 3">DSM 100309</strain>
    </source>
</reference>
<sequence>MVTLRNYAKYFAAITAIVLSSIPQAHSETIDGTAFYQASEHIITDIIASQDVSGSSIEVIGNLVQKIDSFATENKVTAEKIVQASLNDEAVATKAQSLESPRDKSFIISSEAQMSCRLPGLVKDATNFKRVTDHECLCELYKRSPAAGNAGATEGDLHWFTQCKKARYKVSFYQAR</sequence>
<dbReference type="EMBL" id="SMCO01000009">
    <property type="protein sequence ID" value="TCV85358.1"/>
    <property type="molecule type" value="Genomic_DNA"/>
</dbReference>
<name>A0A4R3Y3P1_9PROT</name>
<dbReference type="Proteomes" id="UP000295367">
    <property type="component" value="Unassembled WGS sequence"/>
</dbReference>
<evidence type="ECO:0000256" key="1">
    <source>
        <dbReference type="SAM" id="SignalP"/>
    </source>
</evidence>